<gene>
    <name evidence="4" type="ORF">M0811_12816</name>
</gene>
<evidence type="ECO:0000256" key="2">
    <source>
        <dbReference type="SAM" id="MobiDB-lite"/>
    </source>
</evidence>
<name>A0A9Q0LA97_ANAIG</name>
<keyword evidence="5" id="KW-1185">Reference proteome</keyword>
<dbReference type="SUPFAM" id="SSF48371">
    <property type="entry name" value="ARM repeat"/>
    <property type="match status" value="1"/>
</dbReference>
<protein>
    <recommendedName>
        <fullName evidence="3">Interferon-related developmental regulator N-terminal domain-containing protein</fullName>
    </recommendedName>
</protein>
<proteinExistence type="inferred from homology"/>
<dbReference type="InterPro" id="IPR016024">
    <property type="entry name" value="ARM-type_fold"/>
</dbReference>
<dbReference type="InterPro" id="IPR007701">
    <property type="entry name" value="Interferon-rel_develop_reg_N"/>
</dbReference>
<reference evidence="4" key="1">
    <citation type="submission" date="2022-10" db="EMBL/GenBank/DDBJ databases">
        <title>Novel sulphate-reducing endosymbionts in the free-living metamonad Anaeramoeba.</title>
        <authorList>
            <person name="Jerlstrom-Hultqvist J."/>
            <person name="Cepicka I."/>
            <person name="Gallot-Lavallee L."/>
            <person name="Salas-Leiva D."/>
            <person name="Curtis B.A."/>
            <person name="Zahonova K."/>
            <person name="Pipaliya S."/>
            <person name="Dacks J."/>
            <person name="Roger A.J."/>
        </authorList>
    </citation>
    <scope>NUCLEOTIDE SEQUENCE</scope>
    <source>
        <strain evidence="4">BMAN</strain>
    </source>
</reference>
<feature type="region of interest" description="Disordered" evidence="2">
    <location>
        <begin position="217"/>
        <end position="247"/>
    </location>
</feature>
<organism evidence="4 5">
    <name type="scientific">Anaeramoeba ignava</name>
    <name type="common">Anaerobic marine amoeba</name>
    <dbReference type="NCBI Taxonomy" id="1746090"/>
    <lineage>
        <taxon>Eukaryota</taxon>
        <taxon>Metamonada</taxon>
        <taxon>Anaeramoebidae</taxon>
        <taxon>Anaeramoeba</taxon>
    </lineage>
</organism>
<evidence type="ECO:0000259" key="3">
    <source>
        <dbReference type="Pfam" id="PF05004"/>
    </source>
</evidence>
<evidence type="ECO:0000256" key="1">
    <source>
        <dbReference type="ARBA" id="ARBA00008828"/>
    </source>
</evidence>
<comment type="similarity">
    <text evidence="1">Belongs to the IFRD family.</text>
</comment>
<accession>A0A9Q0LA97</accession>
<comment type="caution">
    <text evidence="4">The sequence shown here is derived from an EMBL/GenBank/DDBJ whole genome shotgun (WGS) entry which is preliminary data.</text>
</comment>
<dbReference type="InterPro" id="IPR011989">
    <property type="entry name" value="ARM-like"/>
</dbReference>
<feature type="domain" description="Interferon-related developmental regulator N-terminal" evidence="3">
    <location>
        <begin position="12"/>
        <end position="163"/>
    </location>
</feature>
<dbReference type="Proteomes" id="UP001149090">
    <property type="component" value="Unassembled WGS sequence"/>
</dbReference>
<dbReference type="Gene3D" id="1.25.10.10">
    <property type="entry name" value="Leucine-rich Repeat Variant"/>
    <property type="match status" value="1"/>
</dbReference>
<evidence type="ECO:0000313" key="5">
    <source>
        <dbReference type="Proteomes" id="UP001149090"/>
    </source>
</evidence>
<dbReference type="InterPro" id="IPR039777">
    <property type="entry name" value="IFRD"/>
</dbReference>
<dbReference type="PANTHER" id="PTHR12354:SF1">
    <property type="entry name" value="INTERFERON-RELATED DEVELOPMENTAL REGULATOR 1"/>
    <property type="match status" value="1"/>
</dbReference>
<feature type="compositionally biased region" description="Basic residues" evidence="2">
    <location>
        <begin position="8"/>
        <end position="21"/>
    </location>
</feature>
<dbReference type="AlphaFoldDB" id="A0A9Q0LA97"/>
<feature type="region of interest" description="Disordered" evidence="2">
    <location>
        <begin position="439"/>
        <end position="463"/>
    </location>
</feature>
<dbReference type="Pfam" id="PF05004">
    <property type="entry name" value="IFRD"/>
    <property type="match status" value="2"/>
</dbReference>
<dbReference type="EMBL" id="JAPDFW010000124">
    <property type="protein sequence ID" value="KAJ5067898.1"/>
    <property type="molecule type" value="Genomic_DNA"/>
</dbReference>
<feature type="region of interest" description="Disordered" evidence="2">
    <location>
        <begin position="1"/>
        <end position="33"/>
    </location>
</feature>
<evidence type="ECO:0000313" key="4">
    <source>
        <dbReference type="EMBL" id="KAJ5067898.1"/>
    </source>
</evidence>
<dbReference type="PANTHER" id="PTHR12354">
    <property type="entry name" value="INTERFERON-RELATED DEVELOPMENTAL REGULATOR"/>
    <property type="match status" value="1"/>
</dbReference>
<feature type="compositionally biased region" description="Basic and acidic residues" evidence="2">
    <location>
        <begin position="221"/>
        <end position="247"/>
    </location>
</feature>
<feature type="compositionally biased region" description="Basic and acidic residues" evidence="2">
    <location>
        <begin position="450"/>
        <end position="463"/>
    </location>
</feature>
<sequence length="463" mass="54769">MSKNSRSSIRKNQHKTSKVSKKISSDEEIEEQKENELNSYIELLSESNYKSRQKGYSNLINYLKSNYDEEFNDFKETVTSSLVKSIKKGKNSEQIQVFQVLSLFALNDPSSAFNLFQIFKPVILKLLQDNRYSSVSAAAVEALSILSFILCYTEHMHLSKEIITNYLDYLDQTKIYQRSNQSELTRNIFIGISLILSILPQNSIFDPYIITEITKNSNENSNEKPNEKSIENSNEKEVEKNSNEKEVEKNSNYFQENHQDNLSTIDSADPNKNEPKFFDYYMKILIQALDSQNLEVQKSVGNNIALLFYIKDNYEENHNTILNIETNTTEVENKIEQYIKIYDKKESKEYRNERKKYMKTILRSITEEEYPQEMIKIKMNKISIQDWPMTIQYQVFSRCFAGGLQFQFESNPFFSQVFDYQLTKVRYLEKKQEKKDFVEKQKQIKQKRGKDRDNKLRRMQNDF</sequence>
<feature type="domain" description="Interferon-related developmental regulator N-terminal" evidence="3">
    <location>
        <begin position="263"/>
        <end position="365"/>
    </location>
</feature>